<sequence>MTALLLSQIRQNTVEIQDSKNGLSAHQALDLQLTYRGTQIATCNSFKYLGVTFDRKLTWKPHTEDITNRAMRRLSALKLLDGTRWSCTGLTLLQTYHAFIRPF</sequence>
<reference evidence="1 2" key="1">
    <citation type="submission" date="2021-06" db="EMBL/GenBank/DDBJ databases">
        <title>Caerostris extrusa draft genome.</title>
        <authorList>
            <person name="Kono N."/>
            <person name="Arakawa K."/>
        </authorList>
    </citation>
    <scope>NUCLEOTIDE SEQUENCE [LARGE SCALE GENOMIC DNA]</scope>
</reference>
<dbReference type="Proteomes" id="UP001054945">
    <property type="component" value="Unassembled WGS sequence"/>
</dbReference>
<name>A0AAV4P427_CAEEX</name>
<gene>
    <name evidence="1" type="ORF">CEXT_468321</name>
</gene>
<accession>A0AAV4P427</accession>
<evidence type="ECO:0000313" key="2">
    <source>
        <dbReference type="Proteomes" id="UP001054945"/>
    </source>
</evidence>
<keyword evidence="2" id="KW-1185">Reference proteome</keyword>
<organism evidence="1 2">
    <name type="scientific">Caerostris extrusa</name>
    <name type="common">Bark spider</name>
    <name type="synonym">Caerostris bankana</name>
    <dbReference type="NCBI Taxonomy" id="172846"/>
    <lineage>
        <taxon>Eukaryota</taxon>
        <taxon>Metazoa</taxon>
        <taxon>Ecdysozoa</taxon>
        <taxon>Arthropoda</taxon>
        <taxon>Chelicerata</taxon>
        <taxon>Arachnida</taxon>
        <taxon>Araneae</taxon>
        <taxon>Araneomorphae</taxon>
        <taxon>Entelegynae</taxon>
        <taxon>Araneoidea</taxon>
        <taxon>Araneidae</taxon>
        <taxon>Caerostris</taxon>
    </lineage>
</organism>
<proteinExistence type="predicted"/>
<evidence type="ECO:0000313" key="1">
    <source>
        <dbReference type="EMBL" id="GIX91945.1"/>
    </source>
</evidence>
<dbReference type="EMBL" id="BPLR01004079">
    <property type="protein sequence ID" value="GIX91945.1"/>
    <property type="molecule type" value="Genomic_DNA"/>
</dbReference>
<evidence type="ECO:0008006" key="3">
    <source>
        <dbReference type="Google" id="ProtNLM"/>
    </source>
</evidence>
<protein>
    <recommendedName>
        <fullName evidence="3">Reverse transcriptase</fullName>
    </recommendedName>
</protein>
<comment type="caution">
    <text evidence="1">The sequence shown here is derived from an EMBL/GenBank/DDBJ whole genome shotgun (WGS) entry which is preliminary data.</text>
</comment>
<dbReference type="AlphaFoldDB" id="A0AAV4P427"/>